<feature type="non-terminal residue" evidence="2">
    <location>
        <position position="77"/>
    </location>
</feature>
<dbReference type="AlphaFoldDB" id="A0A392TSI6"/>
<feature type="compositionally biased region" description="Basic residues" evidence="1">
    <location>
        <begin position="28"/>
        <end position="41"/>
    </location>
</feature>
<organism evidence="2 3">
    <name type="scientific">Trifolium medium</name>
    <dbReference type="NCBI Taxonomy" id="97028"/>
    <lineage>
        <taxon>Eukaryota</taxon>
        <taxon>Viridiplantae</taxon>
        <taxon>Streptophyta</taxon>
        <taxon>Embryophyta</taxon>
        <taxon>Tracheophyta</taxon>
        <taxon>Spermatophyta</taxon>
        <taxon>Magnoliopsida</taxon>
        <taxon>eudicotyledons</taxon>
        <taxon>Gunneridae</taxon>
        <taxon>Pentapetalae</taxon>
        <taxon>rosids</taxon>
        <taxon>fabids</taxon>
        <taxon>Fabales</taxon>
        <taxon>Fabaceae</taxon>
        <taxon>Papilionoideae</taxon>
        <taxon>50 kb inversion clade</taxon>
        <taxon>NPAAA clade</taxon>
        <taxon>Hologalegina</taxon>
        <taxon>IRL clade</taxon>
        <taxon>Trifolieae</taxon>
        <taxon>Trifolium</taxon>
    </lineage>
</organism>
<proteinExistence type="predicted"/>
<keyword evidence="3" id="KW-1185">Reference proteome</keyword>
<feature type="region of interest" description="Disordered" evidence="1">
    <location>
        <begin position="1"/>
        <end position="77"/>
    </location>
</feature>
<comment type="caution">
    <text evidence="2">The sequence shown here is derived from an EMBL/GenBank/DDBJ whole genome shotgun (WGS) entry which is preliminary data.</text>
</comment>
<evidence type="ECO:0000256" key="1">
    <source>
        <dbReference type="SAM" id="MobiDB-lite"/>
    </source>
</evidence>
<dbReference type="EMBL" id="LXQA010650442">
    <property type="protein sequence ID" value="MCI64163.1"/>
    <property type="molecule type" value="Genomic_DNA"/>
</dbReference>
<dbReference type="Proteomes" id="UP000265520">
    <property type="component" value="Unassembled WGS sequence"/>
</dbReference>
<reference evidence="2 3" key="1">
    <citation type="journal article" date="2018" name="Front. Plant Sci.">
        <title>Red Clover (Trifolium pratense) and Zigzag Clover (T. medium) - A Picture of Genomic Similarities and Differences.</title>
        <authorList>
            <person name="Dluhosova J."/>
            <person name="Istvanek J."/>
            <person name="Nedelnik J."/>
            <person name="Repkova J."/>
        </authorList>
    </citation>
    <scope>NUCLEOTIDE SEQUENCE [LARGE SCALE GENOMIC DNA]</scope>
    <source>
        <strain evidence="3">cv. 10/8</strain>
        <tissue evidence="2">Leaf</tissue>
    </source>
</reference>
<sequence>MGRINLPIPNKAEACADGGGIDEAVKPPPKKSKGPTIHKGRTLALTSGSTTPVGDLEGGDKGAPAVDALLGATSLPP</sequence>
<evidence type="ECO:0000313" key="2">
    <source>
        <dbReference type="EMBL" id="MCI64163.1"/>
    </source>
</evidence>
<name>A0A392TSI6_9FABA</name>
<accession>A0A392TSI6</accession>
<evidence type="ECO:0000313" key="3">
    <source>
        <dbReference type="Proteomes" id="UP000265520"/>
    </source>
</evidence>
<protein>
    <submittedName>
        <fullName evidence="2">Uncharacterized protein</fullName>
    </submittedName>
</protein>